<keyword evidence="1" id="KW-1133">Transmembrane helix</keyword>
<dbReference type="OrthoDB" id="2988301at2759"/>
<evidence type="ECO:0000313" key="2">
    <source>
        <dbReference type="EMBL" id="TFK22552.1"/>
    </source>
</evidence>
<organism evidence="2 3">
    <name type="scientific">Coprinopsis marcescibilis</name>
    <name type="common">Agaric fungus</name>
    <name type="synonym">Psathyrella marcescibilis</name>
    <dbReference type="NCBI Taxonomy" id="230819"/>
    <lineage>
        <taxon>Eukaryota</taxon>
        <taxon>Fungi</taxon>
        <taxon>Dikarya</taxon>
        <taxon>Basidiomycota</taxon>
        <taxon>Agaricomycotina</taxon>
        <taxon>Agaricomycetes</taxon>
        <taxon>Agaricomycetidae</taxon>
        <taxon>Agaricales</taxon>
        <taxon>Agaricineae</taxon>
        <taxon>Psathyrellaceae</taxon>
        <taxon>Coprinopsis</taxon>
    </lineage>
</organism>
<sequence>MVRSVDPTARHDYVLCRGSYSPTLPLINTASLSNPNEIDISSTGTSCYLDNPKLVLFSSLSYARAMLIAASLGAYVCYTLYCSRVSLREAGAEVQNLRSTSLRFSLLAGEIFFPTGATLVFQILSPGYMRTSMIFDVSRAVLKLLGGVCFFARKDILMAWLGVLRRVCWIGRVWSRRGG</sequence>
<evidence type="ECO:0000256" key="1">
    <source>
        <dbReference type="SAM" id="Phobius"/>
    </source>
</evidence>
<feature type="transmembrane region" description="Helical" evidence="1">
    <location>
        <begin position="102"/>
        <end position="124"/>
    </location>
</feature>
<dbReference type="Proteomes" id="UP000307440">
    <property type="component" value="Unassembled WGS sequence"/>
</dbReference>
<keyword evidence="3" id="KW-1185">Reference proteome</keyword>
<evidence type="ECO:0000313" key="3">
    <source>
        <dbReference type="Proteomes" id="UP000307440"/>
    </source>
</evidence>
<keyword evidence="1" id="KW-0812">Transmembrane</keyword>
<proteinExistence type="predicted"/>
<accession>A0A5C3KQ85</accession>
<dbReference type="AlphaFoldDB" id="A0A5C3KQ85"/>
<protein>
    <submittedName>
        <fullName evidence="2">Uncharacterized protein</fullName>
    </submittedName>
</protein>
<dbReference type="EMBL" id="ML210238">
    <property type="protein sequence ID" value="TFK22552.1"/>
    <property type="molecule type" value="Genomic_DNA"/>
</dbReference>
<feature type="transmembrane region" description="Helical" evidence="1">
    <location>
        <begin position="62"/>
        <end position="81"/>
    </location>
</feature>
<reference evidence="2 3" key="1">
    <citation type="journal article" date="2019" name="Nat. Ecol. Evol.">
        <title>Megaphylogeny resolves global patterns of mushroom evolution.</title>
        <authorList>
            <person name="Varga T."/>
            <person name="Krizsan K."/>
            <person name="Foldi C."/>
            <person name="Dima B."/>
            <person name="Sanchez-Garcia M."/>
            <person name="Sanchez-Ramirez S."/>
            <person name="Szollosi G.J."/>
            <person name="Szarkandi J.G."/>
            <person name="Papp V."/>
            <person name="Albert L."/>
            <person name="Andreopoulos W."/>
            <person name="Angelini C."/>
            <person name="Antonin V."/>
            <person name="Barry K.W."/>
            <person name="Bougher N.L."/>
            <person name="Buchanan P."/>
            <person name="Buyck B."/>
            <person name="Bense V."/>
            <person name="Catcheside P."/>
            <person name="Chovatia M."/>
            <person name="Cooper J."/>
            <person name="Damon W."/>
            <person name="Desjardin D."/>
            <person name="Finy P."/>
            <person name="Geml J."/>
            <person name="Haridas S."/>
            <person name="Hughes K."/>
            <person name="Justo A."/>
            <person name="Karasinski D."/>
            <person name="Kautmanova I."/>
            <person name="Kiss B."/>
            <person name="Kocsube S."/>
            <person name="Kotiranta H."/>
            <person name="LaButti K.M."/>
            <person name="Lechner B.E."/>
            <person name="Liimatainen K."/>
            <person name="Lipzen A."/>
            <person name="Lukacs Z."/>
            <person name="Mihaltcheva S."/>
            <person name="Morgado L.N."/>
            <person name="Niskanen T."/>
            <person name="Noordeloos M.E."/>
            <person name="Ohm R.A."/>
            <person name="Ortiz-Santana B."/>
            <person name="Ovrebo C."/>
            <person name="Racz N."/>
            <person name="Riley R."/>
            <person name="Savchenko A."/>
            <person name="Shiryaev A."/>
            <person name="Soop K."/>
            <person name="Spirin V."/>
            <person name="Szebenyi C."/>
            <person name="Tomsovsky M."/>
            <person name="Tulloss R.E."/>
            <person name="Uehling J."/>
            <person name="Grigoriev I.V."/>
            <person name="Vagvolgyi C."/>
            <person name="Papp T."/>
            <person name="Martin F.M."/>
            <person name="Miettinen O."/>
            <person name="Hibbett D.S."/>
            <person name="Nagy L.G."/>
        </authorList>
    </citation>
    <scope>NUCLEOTIDE SEQUENCE [LARGE SCALE GENOMIC DNA]</scope>
    <source>
        <strain evidence="2 3">CBS 121175</strain>
    </source>
</reference>
<name>A0A5C3KQ85_COPMA</name>
<keyword evidence="1" id="KW-0472">Membrane</keyword>
<gene>
    <name evidence="2" type="ORF">FA15DRAFT_671447</name>
</gene>